<evidence type="ECO:0000313" key="2">
    <source>
        <dbReference type="Proteomes" id="UP001164250"/>
    </source>
</evidence>
<accession>A0ACC1B6B1</accession>
<name>A0ACC1B6B1_9ROSI</name>
<proteinExistence type="predicted"/>
<keyword evidence="2" id="KW-1185">Reference proteome</keyword>
<dbReference type="Proteomes" id="UP001164250">
    <property type="component" value="Chromosome 6"/>
</dbReference>
<dbReference type="EMBL" id="CM047902">
    <property type="protein sequence ID" value="KAJ0094481.1"/>
    <property type="molecule type" value="Genomic_DNA"/>
</dbReference>
<gene>
    <name evidence="1" type="ORF">Patl1_16008</name>
</gene>
<organism evidence="1 2">
    <name type="scientific">Pistacia atlantica</name>
    <dbReference type="NCBI Taxonomy" id="434234"/>
    <lineage>
        <taxon>Eukaryota</taxon>
        <taxon>Viridiplantae</taxon>
        <taxon>Streptophyta</taxon>
        <taxon>Embryophyta</taxon>
        <taxon>Tracheophyta</taxon>
        <taxon>Spermatophyta</taxon>
        <taxon>Magnoliopsida</taxon>
        <taxon>eudicotyledons</taxon>
        <taxon>Gunneridae</taxon>
        <taxon>Pentapetalae</taxon>
        <taxon>rosids</taxon>
        <taxon>malvids</taxon>
        <taxon>Sapindales</taxon>
        <taxon>Anacardiaceae</taxon>
        <taxon>Pistacia</taxon>
    </lineage>
</organism>
<reference evidence="2" key="1">
    <citation type="journal article" date="2023" name="G3 (Bethesda)">
        <title>Genome assembly and association tests identify interacting loci associated with vigor, precocity, and sex in interspecific pistachio rootstocks.</title>
        <authorList>
            <person name="Palmer W."/>
            <person name="Jacygrad E."/>
            <person name="Sagayaradj S."/>
            <person name="Cavanaugh K."/>
            <person name="Han R."/>
            <person name="Bertier L."/>
            <person name="Beede B."/>
            <person name="Kafkas S."/>
            <person name="Golino D."/>
            <person name="Preece J."/>
            <person name="Michelmore R."/>
        </authorList>
    </citation>
    <scope>NUCLEOTIDE SEQUENCE [LARGE SCALE GENOMIC DNA]</scope>
</reference>
<evidence type="ECO:0000313" key="1">
    <source>
        <dbReference type="EMBL" id="KAJ0094481.1"/>
    </source>
</evidence>
<protein>
    <submittedName>
        <fullName evidence="1">Uncharacterized protein</fullName>
    </submittedName>
</protein>
<comment type="caution">
    <text evidence="1">The sequence shown here is derived from an EMBL/GenBank/DDBJ whole genome shotgun (WGS) entry which is preliminary data.</text>
</comment>
<sequence length="317" mass="36737">MALYTIPMWLFLILFPLLLVLRLKKIQSLKILNKRLPPSPPKLPVLGNLHQLGELPHQSLRQLSNKYGPVMLLKLGRIPLTVISSAQAARDVLKNHDLDCCSRPPLTGTRKLTYNYLDMAFSPYSEHWREIRKICVLELFSLKRTQSFQFIREEETAFLINSISESSSSSSSVDLSEKMFALTGSIVFRMAFGKRFRGSKFDNHRFEELVHAAESVVGGFTANECFPYIGWIIDRLTSYHAKLERVFHELDTLFQQIIDDHLKPERSKQEVQEDFIDVMLKIEREETESRLSKDHIKAVLLVSNFPDKTLSNRFNYF</sequence>